<name>A0A3N2DXR6_9GAMM</name>
<dbReference type="Gene3D" id="3.10.129.10">
    <property type="entry name" value="Hotdog Thioesterase"/>
    <property type="match status" value="1"/>
</dbReference>
<accession>A0A3N2DXR6</accession>
<dbReference type="InterPro" id="IPR012660">
    <property type="entry name" value="YiiD_C"/>
</dbReference>
<evidence type="ECO:0000259" key="1">
    <source>
        <dbReference type="Pfam" id="PF09500"/>
    </source>
</evidence>
<dbReference type="NCBIfam" id="TIGR02447">
    <property type="entry name" value="yiiD_Cterm"/>
    <property type="match status" value="1"/>
</dbReference>
<dbReference type="EMBL" id="RKHR01000003">
    <property type="protein sequence ID" value="ROS04584.1"/>
    <property type="molecule type" value="Genomic_DNA"/>
</dbReference>
<keyword evidence="3" id="KW-1185">Reference proteome</keyword>
<dbReference type="SUPFAM" id="SSF54637">
    <property type="entry name" value="Thioesterase/thiol ester dehydrase-isomerase"/>
    <property type="match status" value="1"/>
</dbReference>
<comment type="caution">
    <text evidence="2">The sequence shown here is derived from an EMBL/GenBank/DDBJ whole genome shotgun (WGS) entry which is preliminary data.</text>
</comment>
<organism evidence="2 3">
    <name type="scientific">Sinobacterium caligoides</name>
    <dbReference type="NCBI Taxonomy" id="933926"/>
    <lineage>
        <taxon>Bacteria</taxon>
        <taxon>Pseudomonadati</taxon>
        <taxon>Pseudomonadota</taxon>
        <taxon>Gammaproteobacteria</taxon>
        <taxon>Cellvibrionales</taxon>
        <taxon>Spongiibacteraceae</taxon>
        <taxon>Sinobacterium</taxon>
    </lineage>
</organism>
<proteinExistence type="predicted"/>
<evidence type="ECO:0000313" key="3">
    <source>
        <dbReference type="Proteomes" id="UP000275394"/>
    </source>
</evidence>
<dbReference type="RefSeq" id="WP_162844035.1">
    <property type="nucleotide sequence ID" value="NZ_RKHR01000003.1"/>
</dbReference>
<feature type="domain" description="Thioesterase putative" evidence="1">
    <location>
        <begin position="6"/>
        <end position="147"/>
    </location>
</feature>
<evidence type="ECO:0000313" key="2">
    <source>
        <dbReference type="EMBL" id="ROS04584.1"/>
    </source>
</evidence>
<protein>
    <submittedName>
        <fullName evidence="2">Thioesterase domain-containing protein</fullName>
    </submittedName>
</protein>
<dbReference type="Pfam" id="PF09500">
    <property type="entry name" value="YiiD_C"/>
    <property type="match status" value="1"/>
</dbReference>
<dbReference type="Proteomes" id="UP000275394">
    <property type="component" value="Unassembled WGS sequence"/>
</dbReference>
<reference evidence="2 3" key="1">
    <citation type="submission" date="2018-11" db="EMBL/GenBank/DDBJ databases">
        <title>Genomic Encyclopedia of Type Strains, Phase IV (KMG-IV): sequencing the most valuable type-strain genomes for metagenomic binning, comparative biology and taxonomic classification.</title>
        <authorList>
            <person name="Goeker M."/>
        </authorList>
    </citation>
    <scope>NUCLEOTIDE SEQUENCE [LARGE SCALE GENOMIC DNA]</scope>
    <source>
        <strain evidence="2 3">DSM 100316</strain>
    </source>
</reference>
<gene>
    <name evidence="2" type="ORF">EDC56_0090</name>
</gene>
<dbReference type="AlphaFoldDB" id="A0A3N2DXR6"/>
<dbReference type="InterPro" id="IPR029069">
    <property type="entry name" value="HotDog_dom_sf"/>
</dbReference>
<sequence length="156" mass="17428">MQPIEQRLTSFFQQHLPLAQEIGMEVSYYDGRRLQLSAPLSPNINDKFTAFGGSLYCLAVMSCWGMVYLQTEAAEVDCNLVVSRGEIDYLRPVSEQVFSAVCDIEEGDFEMFLADFKQKGKAKITLSSTILAEGKVAVSFKGEYAILPPVVLREKN</sequence>